<sequence length="567" mass="60880">MARDEGSAVSRPPPPVQTRATVDLTNLSCPSSTTDPECEDMKSVSDDVPTKHDQALGTIPDRPSAPQKPTVIRVSSKIGKLCEDDSVDPAPPLPAQKPVGALAPPLVAQKPSVAPKSISQTPAQEPTNSDKLGSSLPEKSLPPRRPGSKVLPPPRPPPAKGPPGRPPPPQTGGPKRPQGQAVPKKGPALPPRPTPGHPLYSSYAKKNEAQVTHERTDSGNPECQVGDVQNPAENSSVKTTAPLLDVSSSPEPQTSAPKQACKESSGLQVQVLHDFTPEGSDELVLRVGDTVSLVERVDSDWYRGTCRGSSGIFPVNHVKTLSNVPAAANEKKAGPVASAVSGPRCVARFDFEGEQDDELSFSEGAVIRLKEYIDQEWARGDIDGNIGIFPRHFVDVVEDLAAPTVPQSVQKKTELPGLMTSLANQEVAKSSQRGPAEEEWAIALYDFTAQAEEDLSFKQGARILITEHLDSEWCRGRLDGKEGLFPKAFVQTGAAQAAERQPHNEPEGRGRAKALFNFTSECEEELSVQVGDVITNLESIDEEWFFGELRGKRGLIPKNYAQVLDDS</sequence>
<comment type="caution">
    <text evidence="8">The sequence shown here is derived from an EMBL/GenBank/DDBJ whole genome shotgun (WGS) entry which is preliminary data.</text>
</comment>
<dbReference type="PROSITE" id="PS50002">
    <property type="entry name" value="SH3"/>
    <property type="match status" value="4"/>
</dbReference>
<feature type="region of interest" description="Disordered" evidence="6">
    <location>
        <begin position="26"/>
        <end position="236"/>
    </location>
</feature>
<dbReference type="Pfam" id="PF14604">
    <property type="entry name" value="SH3_9"/>
    <property type="match status" value="1"/>
</dbReference>
<keyword evidence="9" id="KW-1185">Reference proteome</keyword>
<evidence type="ECO:0000259" key="7">
    <source>
        <dbReference type="PROSITE" id="PS50002"/>
    </source>
</evidence>
<feature type="compositionally biased region" description="Polar residues" evidence="6">
    <location>
        <begin position="26"/>
        <end position="35"/>
    </location>
</feature>
<dbReference type="EMBL" id="JAINUG010000057">
    <property type="protein sequence ID" value="KAJ8403597.1"/>
    <property type="molecule type" value="Genomic_DNA"/>
</dbReference>
<dbReference type="InterPro" id="IPR050384">
    <property type="entry name" value="Endophilin_SH3RF"/>
</dbReference>
<dbReference type="PRINTS" id="PR00499">
    <property type="entry name" value="P67PHOX"/>
</dbReference>
<feature type="domain" description="SH3" evidence="7">
    <location>
        <begin position="264"/>
        <end position="323"/>
    </location>
</feature>
<evidence type="ECO:0000313" key="9">
    <source>
        <dbReference type="Proteomes" id="UP001221898"/>
    </source>
</evidence>
<keyword evidence="2 5" id="KW-0728">SH3 domain</keyword>
<feature type="compositionally biased region" description="Pro residues" evidence="6">
    <location>
        <begin position="151"/>
        <end position="171"/>
    </location>
</feature>
<protein>
    <recommendedName>
        <fullName evidence="7">SH3 domain-containing protein</fullName>
    </recommendedName>
</protein>
<reference evidence="8" key="1">
    <citation type="journal article" date="2023" name="Science">
        <title>Genome structures resolve the early diversification of teleost fishes.</title>
        <authorList>
            <person name="Parey E."/>
            <person name="Louis A."/>
            <person name="Montfort J."/>
            <person name="Bouchez O."/>
            <person name="Roques C."/>
            <person name="Iampietro C."/>
            <person name="Lluch J."/>
            <person name="Castinel A."/>
            <person name="Donnadieu C."/>
            <person name="Desvignes T."/>
            <person name="Floi Bucao C."/>
            <person name="Jouanno E."/>
            <person name="Wen M."/>
            <person name="Mejri S."/>
            <person name="Dirks R."/>
            <person name="Jansen H."/>
            <person name="Henkel C."/>
            <person name="Chen W.J."/>
            <person name="Zahm M."/>
            <person name="Cabau C."/>
            <person name="Klopp C."/>
            <person name="Thompson A.W."/>
            <person name="Robinson-Rechavi M."/>
            <person name="Braasch I."/>
            <person name="Lecointre G."/>
            <person name="Bobe J."/>
            <person name="Postlethwait J.H."/>
            <person name="Berthelot C."/>
            <person name="Roest Crollius H."/>
            <person name="Guiguen Y."/>
        </authorList>
    </citation>
    <scope>NUCLEOTIDE SEQUENCE</scope>
    <source>
        <strain evidence="8">NC1722</strain>
    </source>
</reference>
<dbReference type="PANTHER" id="PTHR14167">
    <property type="entry name" value="SH3 DOMAIN-CONTAINING"/>
    <property type="match status" value="1"/>
</dbReference>
<evidence type="ECO:0000256" key="3">
    <source>
        <dbReference type="ARBA" id="ARBA00023054"/>
    </source>
</evidence>
<gene>
    <name evidence="8" type="ORF">AAFF_G00349230</name>
</gene>
<feature type="domain" description="SH3" evidence="7">
    <location>
        <begin position="340"/>
        <end position="399"/>
    </location>
</feature>
<feature type="compositionally biased region" description="Polar residues" evidence="6">
    <location>
        <begin position="246"/>
        <end position="257"/>
    </location>
</feature>
<dbReference type="SMART" id="SM00326">
    <property type="entry name" value="SH3"/>
    <property type="match status" value="4"/>
</dbReference>
<organism evidence="8 9">
    <name type="scientific">Aldrovandia affinis</name>
    <dbReference type="NCBI Taxonomy" id="143900"/>
    <lineage>
        <taxon>Eukaryota</taxon>
        <taxon>Metazoa</taxon>
        <taxon>Chordata</taxon>
        <taxon>Craniata</taxon>
        <taxon>Vertebrata</taxon>
        <taxon>Euteleostomi</taxon>
        <taxon>Actinopterygii</taxon>
        <taxon>Neopterygii</taxon>
        <taxon>Teleostei</taxon>
        <taxon>Notacanthiformes</taxon>
        <taxon>Halosauridae</taxon>
        <taxon>Aldrovandia</taxon>
    </lineage>
</organism>
<dbReference type="Pfam" id="PF00018">
    <property type="entry name" value="SH3_1"/>
    <property type="match status" value="3"/>
</dbReference>
<proteinExistence type="predicted"/>
<dbReference type="SUPFAM" id="SSF50044">
    <property type="entry name" value="SH3-domain"/>
    <property type="match status" value="4"/>
</dbReference>
<evidence type="ECO:0000256" key="4">
    <source>
        <dbReference type="ARBA" id="ARBA00023136"/>
    </source>
</evidence>
<accession>A0AAD7SKA2</accession>
<comment type="subcellular location">
    <subcellularLocation>
        <location evidence="1">Membrane</location>
        <topology evidence="1">Peripheral membrane protein</topology>
    </subcellularLocation>
</comment>
<feature type="compositionally biased region" description="Basic and acidic residues" evidence="6">
    <location>
        <begin position="39"/>
        <end position="54"/>
    </location>
</feature>
<evidence type="ECO:0000256" key="5">
    <source>
        <dbReference type="PROSITE-ProRule" id="PRU00192"/>
    </source>
</evidence>
<feature type="region of interest" description="Disordered" evidence="6">
    <location>
        <begin position="1"/>
        <end position="20"/>
    </location>
</feature>
<feature type="domain" description="SH3" evidence="7">
    <location>
        <begin position="507"/>
        <end position="566"/>
    </location>
</feature>
<dbReference type="Gene3D" id="2.30.30.40">
    <property type="entry name" value="SH3 Domains"/>
    <property type="match status" value="4"/>
</dbReference>
<keyword evidence="3" id="KW-0175">Coiled coil</keyword>
<dbReference type="PANTHER" id="PTHR14167:SF81">
    <property type="entry name" value="ENDOPHILIN-A"/>
    <property type="match status" value="1"/>
</dbReference>
<evidence type="ECO:0000313" key="8">
    <source>
        <dbReference type="EMBL" id="KAJ8403597.1"/>
    </source>
</evidence>
<name>A0AAD7SKA2_9TELE</name>
<dbReference type="InterPro" id="IPR036028">
    <property type="entry name" value="SH3-like_dom_sf"/>
</dbReference>
<evidence type="ECO:0000256" key="1">
    <source>
        <dbReference type="ARBA" id="ARBA00004170"/>
    </source>
</evidence>
<dbReference type="InterPro" id="IPR001452">
    <property type="entry name" value="SH3_domain"/>
</dbReference>
<dbReference type="Proteomes" id="UP001221898">
    <property type="component" value="Unassembled WGS sequence"/>
</dbReference>
<feature type="compositionally biased region" description="Basic and acidic residues" evidence="6">
    <location>
        <begin position="205"/>
        <end position="217"/>
    </location>
</feature>
<feature type="domain" description="SH3" evidence="7">
    <location>
        <begin position="436"/>
        <end position="495"/>
    </location>
</feature>
<feature type="region of interest" description="Disordered" evidence="6">
    <location>
        <begin position="243"/>
        <end position="262"/>
    </location>
</feature>
<keyword evidence="4" id="KW-0472">Membrane</keyword>
<dbReference type="AlphaFoldDB" id="A0AAD7SKA2"/>
<evidence type="ECO:0000256" key="2">
    <source>
        <dbReference type="ARBA" id="ARBA00022443"/>
    </source>
</evidence>
<evidence type="ECO:0000256" key="6">
    <source>
        <dbReference type="SAM" id="MobiDB-lite"/>
    </source>
</evidence>
<feature type="compositionally biased region" description="Polar residues" evidence="6">
    <location>
        <begin position="117"/>
        <end position="132"/>
    </location>
</feature>